<dbReference type="FunFam" id="3.30.160.60:FF:002343">
    <property type="entry name" value="Zinc finger protein 33A"/>
    <property type="match status" value="1"/>
</dbReference>
<accession>A0A1R2BBX4</accession>
<keyword evidence="9" id="KW-1185">Reference proteome</keyword>
<keyword evidence="1" id="KW-0479">Metal-binding</keyword>
<dbReference type="GO" id="GO:0000978">
    <property type="term" value="F:RNA polymerase II cis-regulatory region sequence-specific DNA binding"/>
    <property type="evidence" value="ECO:0007669"/>
    <property type="project" value="TreeGrafter"/>
</dbReference>
<dbReference type="InterPro" id="IPR036236">
    <property type="entry name" value="Znf_C2H2_sf"/>
</dbReference>
<dbReference type="OrthoDB" id="9402531at2759"/>
<sequence>MKTSYISCTAPNCRKTFRNQDSLTKHLNEDHSDTENNALVGYRCRKCKRVLGTKQCLKEHLYTHTGQKPYKCTEPGCGKIFRQSSQLSYHKKVHAELKKYYLKNPGGTKSDGTGQDEGMDSNEEFNESDTFDPLKLPEINGPQDGIKLPNIFS</sequence>
<feature type="region of interest" description="Disordered" evidence="6">
    <location>
        <begin position="102"/>
        <end position="153"/>
    </location>
</feature>
<proteinExistence type="predicted"/>
<evidence type="ECO:0000313" key="8">
    <source>
        <dbReference type="EMBL" id="OMJ74110.1"/>
    </source>
</evidence>
<evidence type="ECO:0000256" key="2">
    <source>
        <dbReference type="ARBA" id="ARBA00022737"/>
    </source>
</evidence>
<dbReference type="Gene3D" id="3.30.160.60">
    <property type="entry name" value="Classic Zinc Finger"/>
    <property type="match status" value="2"/>
</dbReference>
<keyword evidence="3 5" id="KW-0863">Zinc-finger</keyword>
<dbReference type="GO" id="GO:0005634">
    <property type="term" value="C:nucleus"/>
    <property type="evidence" value="ECO:0007669"/>
    <property type="project" value="UniProtKB-ARBA"/>
</dbReference>
<evidence type="ECO:0000313" key="9">
    <source>
        <dbReference type="Proteomes" id="UP000187209"/>
    </source>
</evidence>
<feature type="domain" description="C2H2-type" evidence="7">
    <location>
        <begin position="6"/>
        <end position="36"/>
    </location>
</feature>
<dbReference type="InterPro" id="IPR013087">
    <property type="entry name" value="Znf_C2H2_type"/>
</dbReference>
<dbReference type="PROSITE" id="PS50157">
    <property type="entry name" value="ZINC_FINGER_C2H2_2"/>
    <property type="match status" value="3"/>
</dbReference>
<evidence type="ECO:0000256" key="1">
    <source>
        <dbReference type="ARBA" id="ARBA00022723"/>
    </source>
</evidence>
<dbReference type="GO" id="GO:0008270">
    <property type="term" value="F:zinc ion binding"/>
    <property type="evidence" value="ECO:0007669"/>
    <property type="project" value="UniProtKB-KW"/>
</dbReference>
<dbReference type="AlphaFoldDB" id="A0A1R2BBX4"/>
<dbReference type="EMBL" id="MPUH01000774">
    <property type="protein sequence ID" value="OMJ74110.1"/>
    <property type="molecule type" value="Genomic_DNA"/>
</dbReference>
<feature type="compositionally biased region" description="Acidic residues" evidence="6">
    <location>
        <begin position="117"/>
        <end position="130"/>
    </location>
</feature>
<dbReference type="GO" id="GO:0000981">
    <property type="term" value="F:DNA-binding transcription factor activity, RNA polymerase II-specific"/>
    <property type="evidence" value="ECO:0007669"/>
    <property type="project" value="TreeGrafter"/>
</dbReference>
<dbReference type="InterPro" id="IPR050329">
    <property type="entry name" value="GLI_C2H2-zinc-finger"/>
</dbReference>
<feature type="domain" description="C2H2-type" evidence="7">
    <location>
        <begin position="42"/>
        <end position="69"/>
    </location>
</feature>
<protein>
    <recommendedName>
        <fullName evidence="7">C2H2-type domain-containing protein</fullName>
    </recommendedName>
</protein>
<organism evidence="8 9">
    <name type="scientific">Stentor coeruleus</name>
    <dbReference type="NCBI Taxonomy" id="5963"/>
    <lineage>
        <taxon>Eukaryota</taxon>
        <taxon>Sar</taxon>
        <taxon>Alveolata</taxon>
        <taxon>Ciliophora</taxon>
        <taxon>Postciliodesmatophora</taxon>
        <taxon>Heterotrichea</taxon>
        <taxon>Heterotrichida</taxon>
        <taxon>Stentoridae</taxon>
        <taxon>Stentor</taxon>
    </lineage>
</organism>
<dbReference type="SUPFAM" id="SSF57667">
    <property type="entry name" value="beta-beta-alpha zinc fingers"/>
    <property type="match status" value="1"/>
</dbReference>
<evidence type="ECO:0000256" key="6">
    <source>
        <dbReference type="SAM" id="MobiDB-lite"/>
    </source>
</evidence>
<keyword evidence="4" id="KW-0862">Zinc</keyword>
<evidence type="ECO:0000256" key="4">
    <source>
        <dbReference type="ARBA" id="ARBA00022833"/>
    </source>
</evidence>
<comment type="caution">
    <text evidence="8">The sequence shown here is derived from an EMBL/GenBank/DDBJ whole genome shotgun (WGS) entry which is preliminary data.</text>
</comment>
<gene>
    <name evidence="8" type="ORF">SteCoe_27058</name>
</gene>
<dbReference type="SMART" id="SM00355">
    <property type="entry name" value="ZnF_C2H2"/>
    <property type="match status" value="3"/>
</dbReference>
<evidence type="ECO:0000256" key="5">
    <source>
        <dbReference type="PROSITE-ProRule" id="PRU00042"/>
    </source>
</evidence>
<dbReference type="Proteomes" id="UP000187209">
    <property type="component" value="Unassembled WGS sequence"/>
</dbReference>
<dbReference type="PANTHER" id="PTHR19818">
    <property type="entry name" value="ZINC FINGER PROTEIN ZIC AND GLI"/>
    <property type="match status" value="1"/>
</dbReference>
<evidence type="ECO:0000259" key="7">
    <source>
        <dbReference type="PROSITE" id="PS50157"/>
    </source>
</evidence>
<name>A0A1R2BBX4_9CILI</name>
<evidence type="ECO:0000256" key="3">
    <source>
        <dbReference type="ARBA" id="ARBA00022771"/>
    </source>
</evidence>
<dbReference type="PANTHER" id="PTHR19818:SF139">
    <property type="entry name" value="PAIR-RULE PROTEIN ODD-PAIRED"/>
    <property type="match status" value="1"/>
</dbReference>
<keyword evidence="2" id="KW-0677">Repeat</keyword>
<dbReference type="Pfam" id="PF00096">
    <property type="entry name" value="zf-C2H2"/>
    <property type="match status" value="2"/>
</dbReference>
<reference evidence="8 9" key="1">
    <citation type="submission" date="2016-11" db="EMBL/GenBank/DDBJ databases">
        <title>The macronuclear genome of Stentor coeruleus: a giant cell with tiny introns.</title>
        <authorList>
            <person name="Slabodnick M."/>
            <person name="Ruby J.G."/>
            <person name="Reiff S.B."/>
            <person name="Swart E.C."/>
            <person name="Gosai S."/>
            <person name="Prabakaran S."/>
            <person name="Witkowska E."/>
            <person name="Larue G.E."/>
            <person name="Fisher S."/>
            <person name="Freeman R.M."/>
            <person name="Gunawardena J."/>
            <person name="Chu W."/>
            <person name="Stover N.A."/>
            <person name="Gregory B.D."/>
            <person name="Nowacki M."/>
            <person name="Derisi J."/>
            <person name="Roy S.W."/>
            <person name="Marshall W.F."/>
            <person name="Sood P."/>
        </authorList>
    </citation>
    <scope>NUCLEOTIDE SEQUENCE [LARGE SCALE GENOMIC DNA]</scope>
    <source>
        <strain evidence="8">WM001</strain>
    </source>
</reference>
<dbReference type="GO" id="GO:0045944">
    <property type="term" value="P:positive regulation of transcription by RNA polymerase II"/>
    <property type="evidence" value="ECO:0007669"/>
    <property type="project" value="UniProtKB-ARBA"/>
</dbReference>
<feature type="domain" description="C2H2-type" evidence="7">
    <location>
        <begin position="70"/>
        <end position="99"/>
    </location>
</feature>
<dbReference type="PROSITE" id="PS00028">
    <property type="entry name" value="ZINC_FINGER_C2H2_1"/>
    <property type="match status" value="3"/>
</dbReference>